<feature type="transmembrane region" description="Helical" evidence="1">
    <location>
        <begin position="20"/>
        <end position="39"/>
    </location>
</feature>
<evidence type="ECO:0000313" key="3">
    <source>
        <dbReference type="Proteomes" id="UP001603857"/>
    </source>
</evidence>
<organism evidence="2 3">
    <name type="scientific">Flemingia macrophylla</name>
    <dbReference type="NCBI Taxonomy" id="520843"/>
    <lineage>
        <taxon>Eukaryota</taxon>
        <taxon>Viridiplantae</taxon>
        <taxon>Streptophyta</taxon>
        <taxon>Embryophyta</taxon>
        <taxon>Tracheophyta</taxon>
        <taxon>Spermatophyta</taxon>
        <taxon>Magnoliopsida</taxon>
        <taxon>eudicotyledons</taxon>
        <taxon>Gunneridae</taxon>
        <taxon>Pentapetalae</taxon>
        <taxon>rosids</taxon>
        <taxon>fabids</taxon>
        <taxon>Fabales</taxon>
        <taxon>Fabaceae</taxon>
        <taxon>Papilionoideae</taxon>
        <taxon>50 kb inversion clade</taxon>
        <taxon>NPAAA clade</taxon>
        <taxon>indigoferoid/millettioid clade</taxon>
        <taxon>Phaseoleae</taxon>
        <taxon>Flemingia</taxon>
    </lineage>
</organism>
<dbReference type="AlphaFoldDB" id="A0ABD1MG23"/>
<keyword evidence="1" id="KW-1133">Transmembrane helix</keyword>
<sequence>MKNNIPCGYTIYFSFSQIPQLPFMLVILGTFNSLLSPLTKELSSIFTCRRL</sequence>
<protein>
    <submittedName>
        <fullName evidence="2">Uncharacterized protein</fullName>
    </submittedName>
</protein>
<gene>
    <name evidence="2" type="ORF">Fmac_015968</name>
</gene>
<comment type="caution">
    <text evidence="2">The sequence shown here is derived from an EMBL/GenBank/DDBJ whole genome shotgun (WGS) entry which is preliminary data.</text>
</comment>
<evidence type="ECO:0000313" key="2">
    <source>
        <dbReference type="EMBL" id="KAL2334755.1"/>
    </source>
</evidence>
<keyword evidence="1" id="KW-0812">Transmembrane</keyword>
<dbReference type="EMBL" id="JBGMDY010000005">
    <property type="protein sequence ID" value="KAL2334755.1"/>
    <property type="molecule type" value="Genomic_DNA"/>
</dbReference>
<accession>A0ABD1MG23</accession>
<keyword evidence="3" id="KW-1185">Reference proteome</keyword>
<evidence type="ECO:0000256" key="1">
    <source>
        <dbReference type="SAM" id="Phobius"/>
    </source>
</evidence>
<keyword evidence="1" id="KW-0472">Membrane</keyword>
<proteinExistence type="predicted"/>
<dbReference type="Proteomes" id="UP001603857">
    <property type="component" value="Unassembled WGS sequence"/>
</dbReference>
<name>A0ABD1MG23_9FABA</name>
<reference evidence="2 3" key="1">
    <citation type="submission" date="2024-08" db="EMBL/GenBank/DDBJ databases">
        <title>Insights into the chromosomal genome structure of Flemingia macrophylla.</title>
        <authorList>
            <person name="Ding Y."/>
            <person name="Zhao Y."/>
            <person name="Bi W."/>
            <person name="Wu M."/>
            <person name="Zhao G."/>
            <person name="Gong Y."/>
            <person name="Li W."/>
            <person name="Zhang P."/>
        </authorList>
    </citation>
    <scope>NUCLEOTIDE SEQUENCE [LARGE SCALE GENOMIC DNA]</scope>
    <source>
        <strain evidence="2">DYQJB</strain>
        <tissue evidence="2">Leaf</tissue>
    </source>
</reference>